<feature type="coiled-coil region" evidence="1">
    <location>
        <begin position="93"/>
        <end position="141"/>
    </location>
</feature>
<name>A0A2D4IZZ6_MICLE</name>
<reference evidence="3" key="1">
    <citation type="submission" date="2017-07" db="EMBL/GenBank/DDBJ databases">
        <authorList>
            <person name="Mikheyev A."/>
            <person name="Grau M."/>
        </authorList>
    </citation>
    <scope>NUCLEOTIDE SEQUENCE</scope>
    <source>
        <tissue evidence="3">Venom_gland</tissue>
    </source>
</reference>
<evidence type="ECO:0000256" key="2">
    <source>
        <dbReference type="SAM" id="MobiDB-lite"/>
    </source>
</evidence>
<sequence length="269" mass="31694">MTIWESIYKILGDQKEIRKEMTSIPITTLRAGKKTSSNPSAAIASPSSQRTINGMINAEKSSQLQNTPTMQSTLIMIQERMVKLQDTMSRNKIEKLDNKFDSIQEAIQKNEQKIKTVEVKAERTEKKLEQVDQRMMETNKNLEGSLVHLEMDRASFYLRFQNITETKDEDLGKLMAELIAETLERDTQEVIREIDEAYRVQTNYAKRHRLPREMHVRFARKNVRDIIYKITREEPVVYKDKESITLKQIPRRVREQRKDYHHLVIQLSK</sequence>
<reference evidence="3" key="2">
    <citation type="submission" date="2017-11" db="EMBL/GenBank/DDBJ databases">
        <title>Coralsnake Venomics: Analyses of Venom Gland Transcriptomes and Proteomes of Six Brazilian Taxa.</title>
        <authorList>
            <person name="Aird S.D."/>
            <person name="Jorge da Silva N."/>
            <person name="Qiu L."/>
            <person name="Villar-Briones A."/>
            <person name="Aparecida-Saddi V."/>
            <person name="Campos-Telles M.P."/>
            <person name="Grau M."/>
            <person name="Mikheyev A.S."/>
        </authorList>
    </citation>
    <scope>NUCLEOTIDE SEQUENCE</scope>
    <source>
        <tissue evidence="3">Venom_gland</tissue>
    </source>
</reference>
<feature type="compositionally biased region" description="Low complexity" evidence="2">
    <location>
        <begin position="36"/>
        <end position="48"/>
    </location>
</feature>
<keyword evidence="1" id="KW-0175">Coiled coil</keyword>
<proteinExistence type="predicted"/>
<feature type="region of interest" description="Disordered" evidence="2">
    <location>
        <begin position="30"/>
        <end position="49"/>
    </location>
</feature>
<evidence type="ECO:0000256" key="1">
    <source>
        <dbReference type="SAM" id="Coils"/>
    </source>
</evidence>
<protein>
    <recommendedName>
        <fullName evidence="4">L1 transposable element RRM domain-containing protein</fullName>
    </recommendedName>
</protein>
<evidence type="ECO:0000313" key="3">
    <source>
        <dbReference type="EMBL" id="LAA89786.1"/>
    </source>
</evidence>
<organism evidence="3">
    <name type="scientific">Micrurus lemniscatus lemniscatus</name>
    <dbReference type="NCBI Taxonomy" id="129467"/>
    <lineage>
        <taxon>Eukaryota</taxon>
        <taxon>Metazoa</taxon>
        <taxon>Chordata</taxon>
        <taxon>Craniata</taxon>
        <taxon>Vertebrata</taxon>
        <taxon>Euteleostomi</taxon>
        <taxon>Lepidosauria</taxon>
        <taxon>Squamata</taxon>
        <taxon>Bifurcata</taxon>
        <taxon>Unidentata</taxon>
        <taxon>Episquamata</taxon>
        <taxon>Toxicofera</taxon>
        <taxon>Serpentes</taxon>
        <taxon>Colubroidea</taxon>
        <taxon>Elapidae</taxon>
        <taxon>Elapinae</taxon>
        <taxon>Micrurus</taxon>
    </lineage>
</organism>
<dbReference type="Gene3D" id="3.30.70.1820">
    <property type="entry name" value="L1 transposable element, RRM domain"/>
    <property type="match status" value="1"/>
</dbReference>
<accession>A0A2D4IZZ6</accession>
<dbReference type="AlphaFoldDB" id="A0A2D4IZZ6"/>
<dbReference type="EMBL" id="IACK01136226">
    <property type="protein sequence ID" value="LAA89786.1"/>
    <property type="molecule type" value="Transcribed_RNA"/>
</dbReference>
<evidence type="ECO:0008006" key="4">
    <source>
        <dbReference type="Google" id="ProtNLM"/>
    </source>
</evidence>